<dbReference type="RefSeq" id="WP_105420008.1">
    <property type="nucleotide sequence ID" value="NZ_PUIO01000044.1"/>
</dbReference>
<name>A0A2S8IXI4_RHOOP</name>
<comment type="caution">
    <text evidence="2">The sequence shown here is derived from an EMBL/GenBank/DDBJ whole genome shotgun (WGS) entry which is preliminary data.</text>
</comment>
<proteinExistence type="predicted"/>
<evidence type="ECO:0000313" key="3">
    <source>
        <dbReference type="Proteomes" id="UP000239290"/>
    </source>
</evidence>
<evidence type="ECO:0000313" key="2">
    <source>
        <dbReference type="EMBL" id="PQP19514.1"/>
    </source>
</evidence>
<dbReference type="EMBL" id="PUIO01000044">
    <property type="protein sequence ID" value="PQP19514.1"/>
    <property type="molecule type" value="Genomic_DNA"/>
</dbReference>
<dbReference type="SUPFAM" id="SSF109854">
    <property type="entry name" value="DinB/YfiT-like putative metalloenzymes"/>
    <property type="match status" value="1"/>
</dbReference>
<dbReference type="NCBIfam" id="TIGR03083">
    <property type="entry name" value="maleylpyruvate isomerase family mycothiol-dependent enzyme"/>
    <property type="match status" value="1"/>
</dbReference>
<evidence type="ECO:0000259" key="1">
    <source>
        <dbReference type="Pfam" id="PF11716"/>
    </source>
</evidence>
<protein>
    <recommendedName>
        <fullName evidence="1">Mycothiol-dependent maleylpyruvate isomerase metal-binding domain-containing protein</fullName>
    </recommendedName>
</protein>
<organism evidence="2 3">
    <name type="scientific">Rhodococcus opacus</name>
    <name type="common">Nocardia opaca</name>
    <dbReference type="NCBI Taxonomy" id="37919"/>
    <lineage>
        <taxon>Bacteria</taxon>
        <taxon>Bacillati</taxon>
        <taxon>Actinomycetota</taxon>
        <taxon>Actinomycetes</taxon>
        <taxon>Mycobacteriales</taxon>
        <taxon>Nocardiaceae</taxon>
        <taxon>Rhodococcus</taxon>
    </lineage>
</organism>
<reference evidence="3" key="1">
    <citation type="submission" date="2018-02" db="EMBL/GenBank/DDBJ databases">
        <title>Draft genome sequencing of Rhodococcus opacus KU647198.</title>
        <authorList>
            <person name="Zheng B.-X."/>
        </authorList>
    </citation>
    <scope>NUCLEOTIDE SEQUENCE [LARGE SCALE GENOMIC DNA]</scope>
    <source>
        <strain evidence="3">04-OD7</strain>
    </source>
</reference>
<gene>
    <name evidence="2" type="ORF">C5613_30020</name>
</gene>
<dbReference type="InterPro" id="IPR024344">
    <property type="entry name" value="MDMPI_metal-binding"/>
</dbReference>
<dbReference type="InterPro" id="IPR017517">
    <property type="entry name" value="Maleyloyr_isom"/>
</dbReference>
<dbReference type="Gene3D" id="1.20.120.450">
    <property type="entry name" value="dinb family like domain"/>
    <property type="match status" value="1"/>
</dbReference>
<accession>A0A2S8IXI4</accession>
<dbReference type="Proteomes" id="UP000239290">
    <property type="component" value="Unassembled WGS sequence"/>
</dbReference>
<dbReference type="GO" id="GO:0046872">
    <property type="term" value="F:metal ion binding"/>
    <property type="evidence" value="ECO:0007669"/>
    <property type="project" value="InterPro"/>
</dbReference>
<dbReference type="Pfam" id="PF11716">
    <property type="entry name" value="MDMPI_N"/>
    <property type="match status" value="1"/>
</dbReference>
<feature type="domain" description="Mycothiol-dependent maleylpyruvate isomerase metal-binding" evidence="1">
    <location>
        <begin position="17"/>
        <end position="61"/>
    </location>
</feature>
<dbReference type="AlphaFoldDB" id="A0A2S8IXI4"/>
<dbReference type="InterPro" id="IPR034660">
    <property type="entry name" value="DinB/YfiT-like"/>
</dbReference>
<sequence length="267" mass="29068">MTDRLPTPNLSNMLTSLRAERSEMLAFTSALTDEEWNAPSAAPSWRIADVVSHIAATARNMYTPGGMVVSFAKSLEDANEGPVEKRRIWSRTKVMAEYERTSRRASTLLAVISRSPMRVVRAPLAELGRFPLGLLIGGALVFDHHTHLRHDIAPALGLPAPATDTVRMHSVLTWMTAVLNNQVAQHPVAGLHSRVSLTLTGPGGGEWWIDESGLRTPTTGTVAARITAPALSFPDWGTQRSSWSDHDVTITGDSELACRFLDSVNVI</sequence>